<protein>
    <submittedName>
        <fullName evidence="1">Uncharacterized protein</fullName>
    </submittedName>
</protein>
<organism evidence="1">
    <name type="scientific">Oryza nivara</name>
    <name type="common">Indian wild rice</name>
    <name type="synonym">Oryza sativa f. spontanea</name>
    <dbReference type="NCBI Taxonomy" id="4536"/>
    <lineage>
        <taxon>Eukaryota</taxon>
        <taxon>Viridiplantae</taxon>
        <taxon>Streptophyta</taxon>
        <taxon>Embryophyta</taxon>
        <taxon>Tracheophyta</taxon>
        <taxon>Spermatophyta</taxon>
        <taxon>Magnoliopsida</taxon>
        <taxon>Liliopsida</taxon>
        <taxon>Poales</taxon>
        <taxon>Poaceae</taxon>
        <taxon>BOP clade</taxon>
        <taxon>Oryzoideae</taxon>
        <taxon>Oryzeae</taxon>
        <taxon>Oryzinae</taxon>
        <taxon>Oryza</taxon>
    </lineage>
</organism>
<proteinExistence type="predicted"/>
<evidence type="ECO:0000313" key="1">
    <source>
        <dbReference type="EnsemblPlants" id="ONIVA03G37380.1"/>
    </source>
</evidence>
<dbReference type="EnsemblPlants" id="ONIVA03G37380.1">
    <property type="protein sequence ID" value="ONIVA03G37380.1"/>
    <property type="gene ID" value="ONIVA03G37380"/>
</dbReference>
<sequence length="95" mass="10751">MRLSLFAAGRVCGLRRRNLMEREICRGKVNYMWKTSLQKRDKEVGMQGGAPGTRMPPGHRICTPPSSVSAFRFCTVMMLLADLTANRSRFDCPID</sequence>
<reference evidence="1" key="1">
    <citation type="submission" date="2015-04" db="UniProtKB">
        <authorList>
            <consortium name="EnsemblPlants"/>
        </authorList>
    </citation>
    <scope>IDENTIFICATION</scope>
    <source>
        <strain evidence="1">SL10</strain>
    </source>
</reference>
<dbReference type="AlphaFoldDB" id="A0A0E0GUF2"/>
<reference evidence="1" key="2">
    <citation type="submission" date="2018-04" db="EMBL/GenBank/DDBJ databases">
        <title>OnivRS2 (Oryza nivara Reference Sequence Version 2).</title>
        <authorList>
            <person name="Zhang J."/>
            <person name="Kudrna D."/>
            <person name="Lee S."/>
            <person name="Talag J."/>
            <person name="Rajasekar S."/>
            <person name="Welchert J."/>
            <person name="Hsing Y.-I."/>
            <person name="Wing R.A."/>
        </authorList>
    </citation>
    <scope>NUCLEOTIDE SEQUENCE [LARGE SCALE GENOMIC DNA]</scope>
    <source>
        <strain evidence="1">SL10</strain>
    </source>
</reference>
<evidence type="ECO:0000313" key="2">
    <source>
        <dbReference type="Proteomes" id="UP000006591"/>
    </source>
</evidence>
<name>A0A0E0GUF2_ORYNI</name>
<dbReference type="HOGENOM" id="CLU_2658883_0_0_1"/>
<accession>A0A0E0GUF2</accession>
<dbReference type="OMA" id="MEREICR"/>
<keyword evidence="2" id="KW-1185">Reference proteome</keyword>
<dbReference type="Gramene" id="ONIVA03G37380.1">
    <property type="protein sequence ID" value="ONIVA03G37380.1"/>
    <property type="gene ID" value="ONIVA03G37380"/>
</dbReference>
<dbReference type="Proteomes" id="UP000006591">
    <property type="component" value="Chromosome 3"/>
</dbReference>